<dbReference type="PANTHER" id="PTHR33778">
    <property type="entry name" value="PROTEIN MGTC"/>
    <property type="match status" value="1"/>
</dbReference>
<dbReference type="EMBL" id="PFBM01000021">
    <property type="protein sequence ID" value="PIR82221.1"/>
    <property type="molecule type" value="Genomic_DNA"/>
</dbReference>
<keyword evidence="4 7" id="KW-0812">Transmembrane</keyword>
<dbReference type="InterPro" id="IPR003416">
    <property type="entry name" value="MgtC/SapB/SrpB/YhiD_fam"/>
</dbReference>
<evidence type="ECO:0000256" key="1">
    <source>
        <dbReference type="ARBA" id="ARBA00004651"/>
    </source>
</evidence>
<dbReference type="PRINTS" id="PR01837">
    <property type="entry name" value="MGTCSAPBPROT"/>
</dbReference>
<dbReference type="Proteomes" id="UP000231379">
    <property type="component" value="Unassembled WGS sequence"/>
</dbReference>
<feature type="transmembrane region" description="Helical" evidence="7">
    <location>
        <begin position="12"/>
        <end position="30"/>
    </location>
</feature>
<keyword evidence="3" id="KW-1003">Cell membrane</keyword>
<comment type="similarity">
    <text evidence="2">Belongs to the MgtC/SapB family.</text>
</comment>
<feature type="transmembrane region" description="Helical" evidence="7">
    <location>
        <begin position="99"/>
        <end position="116"/>
    </location>
</feature>
<evidence type="ECO:0000313" key="10">
    <source>
        <dbReference type="Proteomes" id="UP000231379"/>
    </source>
</evidence>
<feature type="transmembrane region" description="Helical" evidence="7">
    <location>
        <begin position="42"/>
        <end position="59"/>
    </location>
</feature>
<gene>
    <name evidence="9" type="ORF">COU20_03630</name>
</gene>
<sequence>MPELFDTEAVILGKLLLATVLGLLIGTERALMARQAAGSRTFALVSLGSCLFIVAGLHIDVRYLGIVNFDPARVLAAVVQGIGFIGAGLIIFRGHALHGVTTAAGLWVAAAVGAMVGFGMYAIAIFAVLLALTVLFGMWYVENRFKRILLDNHPEQPEEPYEHPLGGMRE</sequence>
<dbReference type="GO" id="GO:0005886">
    <property type="term" value="C:plasma membrane"/>
    <property type="evidence" value="ECO:0007669"/>
    <property type="project" value="UniProtKB-SubCell"/>
</dbReference>
<evidence type="ECO:0000256" key="6">
    <source>
        <dbReference type="ARBA" id="ARBA00023136"/>
    </source>
</evidence>
<evidence type="ECO:0000259" key="8">
    <source>
        <dbReference type="Pfam" id="PF02308"/>
    </source>
</evidence>
<proteinExistence type="inferred from homology"/>
<feature type="transmembrane region" description="Helical" evidence="7">
    <location>
        <begin position="122"/>
        <end position="141"/>
    </location>
</feature>
<evidence type="ECO:0000256" key="2">
    <source>
        <dbReference type="ARBA" id="ARBA00009298"/>
    </source>
</evidence>
<dbReference type="InterPro" id="IPR049177">
    <property type="entry name" value="MgtC_SapB_SrpB_YhiD_N"/>
</dbReference>
<evidence type="ECO:0000256" key="3">
    <source>
        <dbReference type="ARBA" id="ARBA00022475"/>
    </source>
</evidence>
<reference evidence="10" key="1">
    <citation type="submission" date="2017-09" db="EMBL/GenBank/DDBJ databases">
        <title>Depth-based differentiation of microbial function through sediment-hosted aquifers and enrichment of novel symbionts in the deep terrestrial subsurface.</title>
        <authorList>
            <person name="Probst A.J."/>
            <person name="Ladd B."/>
            <person name="Jarett J.K."/>
            <person name="Geller-Mcgrath D.E."/>
            <person name="Sieber C.M.K."/>
            <person name="Emerson J.B."/>
            <person name="Anantharaman K."/>
            <person name="Thomas B.C."/>
            <person name="Malmstrom R."/>
            <person name="Stieglmeier M."/>
            <person name="Klingl A."/>
            <person name="Woyke T."/>
            <person name="Ryan C.M."/>
            <person name="Banfield J.F."/>
        </authorList>
    </citation>
    <scope>NUCLEOTIDE SEQUENCE [LARGE SCALE GENOMIC DNA]</scope>
</reference>
<evidence type="ECO:0000313" key="9">
    <source>
        <dbReference type="EMBL" id="PIR82221.1"/>
    </source>
</evidence>
<name>A0A2H0U733_9BACT</name>
<comment type="subcellular location">
    <subcellularLocation>
        <location evidence="1">Cell membrane</location>
        <topology evidence="1">Multi-pass membrane protein</topology>
    </subcellularLocation>
</comment>
<comment type="caution">
    <text evidence="9">The sequence shown here is derived from an EMBL/GenBank/DDBJ whole genome shotgun (WGS) entry which is preliminary data.</text>
</comment>
<accession>A0A2H0U733</accession>
<evidence type="ECO:0000256" key="7">
    <source>
        <dbReference type="SAM" id="Phobius"/>
    </source>
</evidence>
<keyword evidence="6 7" id="KW-0472">Membrane</keyword>
<feature type="transmembrane region" description="Helical" evidence="7">
    <location>
        <begin position="71"/>
        <end position="92"/>
    </location>
</feature>
<dbReference type="PANTHER" id="PTHR33778:SF1">
    <property type="entry name" value="MAGNESIUM TRANSPORTER YHID-RELATED"/>
    <property type="match status" value="1"/>
</dbReference>
<feature type="domain" description="MgtC/SapB/SrpB/YhiD N-terminal" evidence="8">
    <location>
        <begin position="15"/>
        <end position="142"/>
    </location>
</feature>
<protein>
    <recommendedName>
        <fullName evidence="8">MgtC/SapB/SrpB/YhiD N-terminal domain-containing protein</fullName>
    </recommendedName>
</protein>
<dbReference type="AlphaFoldDB" id="A0A2H0U733"/>
<organism evidence="9 10">
    <name type="scientific">Candidatus Kaiserbacteria bacterium CG10_big_fil_rev_8_21_14_0_10_59_10</name>
    <dbReference type="NCBI Taxonomy" id="1974612"/>
    <lineage>
        <taxon>Bacteria</taxon>
        <taxon>Candidatus Kaiseribacteriota</taxon>
    </lineage>
</organism>
<evidence type="ECO:0000256" key="4">
    <source>
        <dbReference type="ARBA" id="ARBA00022692"/>
    </source>
</evidence>
<evidence type="ECO:0000256" key="5">
    <source>
        <dbReference type="ARBA" id="ARBA00022989"/>
    </source>
</evidence>
<dbReference type="Pfam" id="PF02308">
    <property type="entry name" value="MgtC"/>
    <property type="match status" value="1"/>
</dbReference>
<keyword evidence="5 7" id="KW-1133">Transmembrane helix</keyword>